<dbReference type="InterPro" id="IPR004556">
    <property type="entry name" value="HemK-like"/>
</dbReference>
<dbReference type="EMBL" id="MTAB01000033">
    <property type="protein sequence ID" value="OSI17499.1"/>
    <property type="molecule type" value="Genomic_DNA"/>
</dbReference>
<dbReference type="PANTHER" id="PTHR18895">
    <property type="entry name" value="HEMK METHYLTRANSFERASE"/>
    <property type="match status" value="1"/>
</dbReference>
<evidence type="ECO:0000256" key="4">
    <source>
        <dbReference type="ARBA" id="ARBA00048391"/>
    </source>
</evidence>
<evidence type="ECO:0000256" key="3">
    <source>
        <dbReference type="ARBA" id="ARBA00022691"/>
    </source>
</evidence>
<organism evidence="8 9">
    <name type="scientific">Neisseria dumasiana</name>
    <dbReference type="NCBI Taxonomy" id="1931275"/>
    <lineage>
        <taxon>Bacteria</taxon>
        <taxon>Pseudomonadati</taxon>
        <taxon>Pseudomonadota</taxon>
        <taxon>Betaproteobacteria</taxon>
        <taxon>Neisseriales</taxon>
        <taxon>Neisseriaceae</taxon>
        <taxon>Neisseria</taxon>
    </lineage>
</organism>
<dbReference type="InterPro" id="IPR002052">
    <property type="entry name" value="DNA_methylase_N6_adenine_CS"/>
</dbReference>
<dbReference type="Pfam" id="PF05175">
    <property type="entry name" value="MTS"/>
    <property type="match status" value="1"/>
</dbReference>
<feature type="domain" description="Release factor glutamine methyltransferase N-terminal" evidence="7">
    <location>
        <begin position="13"/>
        <end position="68"/>
    </location>
</feature>
<comment type="caution">
    <text evidence="8">The sequence shown here is derived from an EMBL/GenBank/DDBJ whole genome shotgun (WGS) entry which is preliminary data.</text>
</comment>
<dbReference type="Pfam" id="PF17827">
    <property type="entry name" value="PrmC_N"/>
    <property type="match status" value="1"/>
</dbReference>
<proteinExistence type="inferred from homology"/>
<evidence type="ECO:0000313" key="9">
    <source>
        <dbReference type="Proteomes" id="UP000193303"/>
    </source>
</evidence>
<keyword evidence="3 5" id="KW-0949">S-adenosyl-L-methionine</keyword>
<dbReference type="EC" id="2.1.1.297" evidence="5"/>
<dbReference type="FunFam" id="3.40.50.150:FF:000053">
    <property type="entry name" value="Release factor glutamine methyltransferase"/>
    <property type="match status" value="1"/>
</dbReference>
<dbReference type="GO" id="GO:0003676">
    <property type="term" value="F:nucleic acid binding"/>
    <property type="evidence" value="ECO:0007669"/>
    <property type="project" value="InterPro"/>
</dbReference>
<dbReference type="CDD" id="cd02440">
    <property type="entry name" value="AdoMet_MTases"/>
    <property type="match status" value="1"/>
</dbReference>
<comment type="similarity">
    <text evidence="5">Belongs to the protein N5-glutamine methyltransferase family. PrmC subfamily.</text>
</comment>
<dbReference type="Proteomes" id="UP000193303">
    <property type="component" value="Unassembled WGS sequence"/>
</dbReference>
<feature type="binding site" evidence="5">
    <location>
        <position position="161"/>
    </location>
    <ligand>
        <name>S-adenosyl-L-methionine</name>
        <dbReference type="ChEBI" id="CHEBI:59789"/>
    </ligand>
</feature>
<dbReference type="PANTHER" id="PTHR18895:SF74">
    <property type="entry name" value="MTRF1L RELEASE FACTOR GLUTAMINE METHYLTRANSFERASE"/>
    <property type="match status" value="1"/>
</dbReference>
<evidence type="ECO:0000256" key="5">
    <source>
        <dbReference type="HAMAP-Rule" id="MF_02126"/>
    </source>
</evidence>
<sequence length="279" mass="30733">MSQTITGWLNRCPLPKLEARMLLQHCTGLTRAQLVTRGSDVLDASTLQTLDALAERRCKGEPMAYILGSREFYGRLFHVNPHVLIPRPETEHLVEAVLEYLPQGGKVWDLGTGSGAIAVTVALERPDAAVRASDISPQALNTAEHNARRLGADIEWAAGSWFEAGRPSEYHAYDIVVSNPPYIEAEDRHLHQGDLRFEPQTALTDFSDGLSCIRILAAGAGMYLKPGGMLMIEHGYDQGAAVRAIFEQNGFESVETRQDLAGLDRLTLGRIGYLSRHDE</sequence>
<comment type="catalytic activity">
    <reaction evidence="4 5">
        <text>L-glutaminyl-[peptide chain release factor] + S-adenosyl-L-methionine = N(5)-methyl-L-glutaminyl-[peptide chain release factor] + S-adenosyl-L-homocysteine + H(+)</text>
        <dbReference type="Rhea" id="RHEA:42896"/>
        <dbReference type="Rhea" id="RHEA-COMP:10271"/>
        <dbReference type="Rhea" id="RHEA-COMP:10272"/>
        <dbReference type="ChEBI" id="CHEBI:15378"/>
        <dbReference type="ChEBI" id="CHEBI:30011"/>
        <dbReference type="ChEBI" id="CHEBI:57856"/>
        <dbReference type="ChEBI" id="CHEBI:59789"/>
        <dbReference type="ChEBI" id="CHEBI:61891"/>
        <dbReference type="EC" id="2.1.1.297"/>
    </reaction>
</comment>
<keyword evidence="1 5" id="KW-0489">Methyltransferase</keyword>
<feature type="domain" description="Methyltransferase small" evidence="6">
    <location>
        <begin position="96"/>
        <end position="187"/>
    </location>
</feature>
<dbReference type="NCBIfam" id="TIGR03534">
    <property type="entry name" value="RF_mod_PrmC"/>
    <property type="match status" value="1"/>
</dbReference>
<evidence type="ECO:0000259" key="6">
    <source>
        <dbReference type="Pfam" id="PF05175"/>
    </source>
</evidence>
<dbReference type="PROSITE" id="PS00092">
    <property type="entry name" value="N6_MTASE"/>
    <property type="match status" value="1"/>
</dbReference>
<dbReference type="STRING" id="1931275.BV914_05080"/>
<feature type="binding site" evidence="5">
    <location>
        <position position="134"/>
    </location>
    <ligand>
        <name>S-adenosyl-L-methionine</name>
        <dbReference type="ChEBI" id="CHEBI:59789"/>
    </ligand>
</feature>
<dbReference type="InterPro" id="IPR007848">
    <property type="entry name" value="Small_mtfrase_dom"/>
</dbReference>
<evidence type="ECO:0000256" key="2">
    <source>
        <dbReference type="ARBA" id="ARBA00022679"/>
    </source>
</evidence>
<dbReference type="OrthoDB" id="9800643at2"/>
<gene>
    <name evidence="5" type="primary">prmC</name>
    <name evidence="8" type="ORF">BV912_10875</name>
</gene>
<feature type="binding site" evidence="5">
    <location>
        <begin position="111"/>
        <end position="115"/>
    </location>
    <ligand>
        <name>S-adenosyl-L-methionine</name>
        <dbReference type="ChEBI" id="CHEBI:59789"/>
    </ligand>
</feature>
<keyword evidence="2 5" id="KW-0808">Transferase</keyword>
<dbReference type="SUPFAM" id="SSF53335">
    <property type="entry name" value="S-adenosyl-L-methionine-dependent methyltransferases"/>
    <property type="match status" value="1"/>
</dbReference>
<dbReference type="InterPro" id="IPR040758">
    <property type="entry name" value="PrmC_N"/>
</dbReference>
<dbReference type="GO" id="GO:0102559">
    <property type="term" value="F:peptide chain release factor N(5)-glutamine methyltransferase activity"/>
    <property type="evidence" value="ECO:0007669"/>
    <property type="project" value="UniProtKB-EC"/>
</dbReference>
<feature type="binding site" evidence="5">
    <location>
        <begin position="179"/>
        <end position="182"/>
    </location>
    <ligand>
        <name>substrate</name>
    </ligand>
</feature>
<dbReference type="AlphaFoldDB" id="A0A1X3DC22"/>
<accession>A0A1X3DC22</accession>
<dbReference type="Gene3D" id="3.40.50.150">
    <property type="entry name" value="Vaccinia Virus protein VP39"/>
    <property type="match status" value="1"/>
</dbReference>
<dbReference type="InterPro" id="IPR019874">
    <property type="entry name" value="RF_methyltr_PrmC"/>
</dbReference>
<dbReference type="HAMAP" id="MF_02126">
    <property type="entry name" value="RF_methyltr_PrmC"/>
    <property type="match status" value="1"/>
</dbReference>
<reference evidence="9" key="1">
    <citation type="submission" date="2017-01" db="EMBL/GenBank/DDBJ databases">
        <authorList>
            <person name="Mah S.A."/>
            <person name="Swanson W.J."/>
            <person name="Moy G.W."/>
            <person name="Vacquier V.D."/>
        </authorList>
    </citation>
    <scope>NUCLEOTIDE SEQUENCE [LARGE SCALE GENOMIC DNA]</scope>
    <source>
        <strain evidence="9">124861</strain>
    </source>
</reference>
<comment type="function">
    <text evidence="5">Methylates the class 1 translation termination release factors RF1/PrfA and RF2/PrfB on the glutamine residue of the universally conserved GGQ motif.</text>
</comment>
<evidence type="ECO:0000256" key="1">
    <source>
        <dbReference type="ARBA" id="ARBA00022603"/>
    </source>
</evidence>
<dbReference type="GO" id="GO:0032259">
    <property type="term" value="P:methylation"/>
    <property type="evidence" value="ECO:0007669"/>
    <property type="project" value="UniProtKB-KW"/>
</dbReference>
<evidence type="ECO:0000259" key="7">
    <source>
        <dbReference type="Pfam" id="PF17827"/>
    </source>
</evidence>
<dbReference type="Gene3D" id="1.10.8.10">
    <property type="entry name" value="DNA helicase RuvA subunit, C-terminal domain"/>
    <property type="match status" value="1"/>
</dbReference>
<evidence type="ECO:0000313" key="8">
    <source>
        <dbReference type="EMBL" id="OSI17499.1"/>
    </source>
</evidence>
<dbReference type="InterPro" id="IPR050320">
    <property type="entry name" value="N5-glutamine_MTase"/>
</dbReference>
<name>A0A1X3DC22_9NEIS</name>
<dbReference type="RefSeq" id="WP_085360492.1">
    <property type="nucleotide sequence ID" value="NZ_MTAB01000033.1"/>
</dbReference>
<feature type="binding site" evidence="5">
    <location>
        <position position="179"/>
    </location>
    <ligand>
        <name>S-adenosyl-L-methionine</name>
        <dbReference type="ChEBI" id="CHEBI:59789"/>
    </ligand>
</feature>
<dbReference type="InterPro" id="IPR029063">
    <property type="entry name" value="SAM-dependent_MTases_sf"/>
</dbReference>
<dbReference type="NCBIfam" id="TIGR00536">
    <property type="entry name" value="hemK_fam"/>
    <property type="match status" value="1"/>
</dbReference>
<protein>
    <recommendedName>
        <fullName evidence="5">Release factor glutamine methyltransferase</fullName>
        <shortName evidence="5">RF MTase</shortName>
        <ecNumber evidence="5">2.1.1.297</ecNumber>
    </recommendedName>
    <alternativeName>
        <fullName evidence="5">N5-glutamine methyltransferase PrmC</fullName>
    </alternativeName>
    <alternativeName>
        <fullName evidence="5">Protein-(glutamine-N5) MTase PrmC</fullName>
    </alternativeName>
    <alternativeName>
        <fullName evidence="5">Protein-glutamine N-methyltransferase PrmC</fullName>
    </alternativeName>
</protein>